<dbReference type="PANTHER" id="PTHR43811">
    <property type="entry name" value="FKBP-TYPE PEPTIDYL-PROLYL CIS-TRANS ISOMERASE FKPA"/>
    <property type="match status" value="1"/>
</dbReference>
<accession>A0A1J5QKX5</accession>
<evidence type="ECO:0000313" key="6">
    <source>
        <dbReference type="EMBL" id="OIQ84104.1"/>
    </source>
</evidence>
<dbReference type="GO" id="GO:0003755">
    <property type="term" value="F:peptidyl-prolyl cis-trans isomerase activity"/>
    <property type="evidence" value="ECO:0007669"/>
    <property type="project" value="UniProtKB-KW"/>
</dbReference>
<organism evidence="6">
    <name type="scientific">mine drainage metagenome</name>
    <dbReference type="NCBI Taxonomy" id="410659"/>
    <lineage>
        <taxon>unclassified sequences</taxon>
        <taxon>metagenomes</taxon>
        <taxon>ecological metagenomes</taxon>
    </lineage>
</organism>
<evidence type="ECO:0000259" key="5">
    <source>
        <dbReference type="PROSITE" id="PS50059"/>
    </source>
</evidence>
<dbReference type="EC" id="5.2.1.8" evidence="2"/>
<proteinExistence type="predicted"/>
<dbReference type="InterPro" id="IPR001179">
    <property type="entry name" value="PPIase_FKBP_dom"/>
</dbReference>
<dbReference type="PROSITE" id="PS50059">
    <property type="entry name" value="FKBP_PPIASE"/>
    <property type="match status" value="1"/>
</dbReference>
<dbReference type="Gene3D" id="3.10.50.40">
    <property type="match status" value="2"/>
</dbReference>
<evidence type="ECO:0000256" key="3">
    <source>
        <dbReference type="ARBA" id="ARBA00023110"/>
    </source>
</evidence>
<feature type="domain" description="PPIase FKBP-type" evidence="5">
    <location>
        <begin position="224"/>
        <end position="310"/>
    </location>
</feature>
<dbReference type="EMBL" id="MLJW01000645">
    <property type="protein sequence ID" value="OIQ84104.1"/>
    <property type="molecule type" value="Genomic_DNA"/>
</dbReference>
<sequence>MAAALLAPLFLLAACSGSGSTSPTGSATTGAATAAPTAQATATAADVAALAAVKVTGAVGAKPTLTFTQPFTVTAPVARVETPGTGAVLTDGESLQINFVAVSGKDGTESGTNYGATPETVKLGDTSLVPAMNTVLAGQKIGVRFLLAVPASDGTTTVMAIEVVGAKVIPNRAAGTAVTPPAGLPTVTLAANGEPTLAKPTGTAPTALVNQLLIKGTGATVQSGQTITVNYTGWLWNGTEFDSSWKGSPLSTQIGAGKVIKGWDQGLVGQTVGSQVLLIIPPSLGYGNTAQGSIPAGSTLVFVVDILDAS</sequence>
<dbReference type="GO" id="GO:0005730">
    <property type="term" value="C:nucleolus"/>
    <property type="evidence" value="ECO:0007669"/>
    <property type="project" value="TreeGrafter"/>
</dbReference>
<gene>
    <name evidence="6" type="primary">fkbP_3</name>
    <name evidence="6" type="ORF">GALL_340730</name>
</gene>
<evidence type="ECO:0000256" key="1">
    <source>
        <dbReference type="ARBA" id="ARBA00000971"/>
    </source>
</evidence>
<dbReference type="Pfam" id="PF00254">
    <property type="entry name" value="FKBP_C"/>
    <property type="match status" value="1"/>
</dbReference>
<dbReference type="AlphaFoldDB" id="A0A1J5QKX5"/>
<reference evidence="6" key="1">
    <citation type="submission" date="2016-10" db="EMBL/GenBank/DDBJ databases">
        <title>Sequence of Gallionella enrichment culture.</title>
        <authorList>
            <person name="Poehlein A."/>
            <person name="Muehling M."/>
            <person name="Daniel R."/>
        </authorList>
    </citation>
    <scope>NUCLEOTIDE SEQUENCE</scope>
</reference>
<evidence type="ECO:0000256" key="4">
    <source>
        <dbReference type="ARBA" id="ARBA00023235"/>
    </source>
</evidence>
<comment type="caution">
    <text evidence="6">The sequence shown here is derived from an EMBL/GenBank/DDBJ whole genome shotgun (WGS) entry which is preliminary data.</text>
</comment>
<dbReference type="GO" id="GO:0000785">
    <property type="term" value="C:chromatin"/>
    <property type="evidence" value="ECO:0007669"/>
    <property type="project" value="TreeGrafter"/>
</dbReference>
<dbReference type="SUPFAM" id="SSF54534">
    <property type="entry name" value="FKBP-like"/>
    <property type="match status" value="2"/>
</dbReference>
<keyword evidence="4 6" id="KW-0413">Isomerase</keyword>
<dbReference type="PANTHER" id="PTHR43811:SF19">
    <property type="entry name" value="39 KDA FK506-BINDING NUCLEAR PROTEIN"/>
    <property type="match status" value="1"/>
</dbReference>
<protein>
    <recommendedName>
        <fullName evidence="2">peptidylprolyl isomerase</fullName>
        <ecNumber evidence="2">5.2.1.8</ecNumber>
    </recommendedName>
</protein>
<evidence type="ECO:0000256" key="2">
    <source>
        <dbReference type="ARBA" id="ARBA00013194"/>
    </source>
</evidence>
<dbReference type="InterPro" id="IPR046357">
    <property type="entry name" value="PPIase_dom_sf"/>
</dbReference>
<keyword evidence="3" id="KW-0697">Rotamase</keyword>
<name>A0A1J5QKX5_9ZZZZ</name>
<comment type="catalytic activity">
    <reaction evidence="1">
        <text>[protein]-peptidylproline (omega=180) = [protein]-peptidylproline (omega=0)</text>
        <dbReference type="Rhea" id="RHEA:16237"/>
        <dbReference type="Rhea" id="RHEA-COMP:10747"/>
        <dbReference type="Rhea" id="RHEA-COMP:10748"/>
        <dbReference type="ChEBI" id="CHEBI:83833"/>
        <dbReference type="ChEBI" id="CHEBI:83834"/>
        <dbReference type="EC" id="5.2.1.8"/>
    </reaction>
</comment>